<dbReference type="GO" id="GO:0030288">
    <property type="term" value="C:outer membrane-bounded periplasmic space"/>
    <property type="evidence" value="ECO:0007669"/>
    <property type="project" value="TreeGrafter"/>
</dbReference>
<evidence type="ECO:0000256" key="4">
    <source>
        <dbReference type="ARBA" id="ARBA00022670"/>
    </source>
</evidence>
<dbReference type="RefSeq" id="WP_125118948.1">
    <property type="nucleotide sequence ID" value="NZ_AP019309.1"/>
</dbReference>
<evidence type="ECO:0000256" key="7">
    <source>
        <dbReference type="ARBA" id="ARBA00022801"/>
    </source>
</evidence>
<dbReference type="GO" id="GO:0009252">
    <property type="term" value="P:peptidoglycan biosynthetic process"/>
    <property type="evidence" value="ECO:0007669"/>
    <property type="project" value="UniProtKB-KW"/>
</dbReference>
<proteinExistence type="inferred from homology"/>
<evidence type="ECO:0000256" key="6">
    <source>
        <dbReference type="ARBA" id="ARBA00022679"/>
    </source>
</evidence>
<evidence type="ECO:0000256" key="5">
    <source>
        <dbReference type="ARBA" id="ARBA00022676"/>
    </source>
</evidence>
<keyword evidence="3" id="KW-0121">Carboxypeptidase</keyword>
<evidence type="ECO:0000313" key="19">
    <source>
        <dbReference type="Proteomes" id="UP000268059"/>
    </source>
</evidence>
<dbReference type="InParanoid" id="A0A3G9J4N8"/>
<evidence type="ECO:0000256" key="1">
    <source>
        <dbReference type="ARBA" id="ARBA00007090"/>
    </source>
</evidence>
<dbReference type="InterPro" id="IPR036950">
    <property type="entry name" value="PBP_transglycosylase"/>
</dbReference>
<name>A0A3G9J4N8_9FIRM</name>
<evidence type="ECO:0000313" key="18">
    <source>
        <dbReference type="EMBL" id="BBH26040.1"/>
    </source>
</evidence>
<evidence type="ECO:0000256" key="12">
    <source>
        <dbReference type="ARBA" id="ARBA00034000"/>
    </source>
</evidence>
<keyword evidence="19" id="KW-1185">Reference proteome</keyword>
<keyword evidence="15" id="KW-0812">Transmembrane</keyword>
<feature type="region of interest" description="Disordered" evidence="14">
    <location>
        <begin position="859"/>
        <end position="907"/>
    </location>
</feature>
<evidence type="ECO:0000256" key="14">
    <source>
        <dbReference type="SAM" id="MobiDB-lite"/>
    </source>
</evidence>
<evidence type="ECO:0000256" key="2">
    <source>
        <dbReference type="ARBA" id="ARBA00007739"/>
    </source>
</evidence>
<dbReference type="InterPro" id="IPR001460">
    <property type="entry name" value="PCN-bd_Tpept"/>
</dbReference>
<dbReference type="GO" id="GO:0008360">
    <property type="term" value="P:regulation of cell shape"/>
    <property type="evidence" value="ECO:0007669"/>
    <property type="project" value="UniProtKB-KW"/>
</dbReference>
<keyword evidence="8" id="KW-0133">Cell shape</keyword>
<dbReference type="SUPFAM" id="SSF53955">
    <property type="entry name" value="Lysozyme-like"/>
    <property type="match status" value="1"/>
</dbReference>
<keyword evidence="11" id="KW-0961">Cell wall biogenesis/degradation</keyword>
<dbReference type="Gene3D" id="3.40.710.10">
    <property type="entry name" value="DD-peptidase/beta-lactamase superfamily"/>
    <property type="match status" value="1"/>
</dbReference>
<evidence type="ECO:0000256" key="8">
    <source>
        <dbReference type="ARBA" id="ARBA00022960"/>
    </source>
</evidence>
<evidence type="ECO:0000256" key="11">
    <source>
        <dbReference type="ARBA" id="ARBA00023316"/>
    </source>
</evidence>
<dbReference type="PANTHER" id="PTHR32282:SF29">
    <property type="entry name" value="PENICILLIN-BINDING PROTEIN 1A"/>
    <property type="match status" value="1"/>
</dbReference>
<dbReference type="SUPFAM" id="SSF56601">
    <property type="entry name" value="beta-lactamase/transpeptidase-like"/>
    <property type="match status" value="1"/>
</dbReference>
<keyword evidence="10" id="KW-0511">Multifunctional enzyme</keyword>
<feature type="domain" description="Glycosyl transferase family 51" evidence="17">
    <location>
        <begin position="68"/>
        <end position="241"/>
    </location>
</feature>
<accession>A0A3G9J4N8</accession>
<keyword evidence="15" id="KW-0472">Membrane</keyword>
<evidence type="ECO:0000259" key="16">
    <source>
        <dbReference type="Pfam" id="PF00905"/>
    </source>
</evidence>
<comment type="catalytic activity">
    <reaction evidence="13">
        <text>[GlcNAc-(1-&gt;4)-Mur2Ac(oyl-L-Ala-gamma-D-Glu-L-Lys-D-Ala-D-Ala)](n)-di-trans,octa-cis-undecaprenyl diphosphate + beta-D-GlcNAc-(1-&gt;4)-Mur2Ac(oyl-L-Ala-gamma-D-Glu-L-Lys-D-Ala-D-Ala)-di-trans,octa-cis-undecaprenyl diphosphate = [GlcNAc-(1-&gt;4)-Mur2Ac(oyl-L-Ala-gamma-D-Glu-L-Lys-D-Ala-D-Ala)](n+1)-di-trans,octa-cis-undecaprenyl diphosphate + di-trans,octa-cis-undecaprenyl diphosphate + H(+)</text>
        <dbReference type="Rhea" id="RHEA:23708"/>
        <dbReference type="Rhea" id="RHEA-COMP:9602"/>
        <dbReference type="Rhea" id="RHEA-COMP:9603"/>
        <dbReference type="ChEBI" id="CHEBI:15378"/>
        <dbReference type="ChEBI" id="CHEBI:58405"/>
        <dbReference type="ChEBI" id="CHEBI:60033"/>
        <dbReference type="ChEBI" id="CHEBI:78435"/>
        <dbReference type="EC" id="2.4.99.28"/>
    </reaction>
</comment>
<keyword evidence="7" id="KW-0378">Hydrolase</keyword>
<gene>
    <name evidence="18" type="primary">ponA</name>
    <name evidence="18" type="ORF">SG0102_09740</name>
</gene>
<dbReference type="KEGG" id="ebm:SG0102_09740"/>
<dbReference type="GO" id="GO:0006508">
    <property type="term" value="P:proteolysis"/>
    <property type="evidence" value="ECO:0007669"/>
    <property type="project" value="UniProtKB-KW"/>
</dbReference>
<evidence type="ECO:0000256" key="10">
    <source>
        <dbReference type="ARBA" id="ARBA00023268"/>
    </source>
</evidence>
<organism evidence="18 19">
    <name type="scientific">Intestinibaculum porci</name>
    <dbReference type="NCBI Taxonomy" id="2487118"/>
    <lineage>
        <taxon>Bacteria</taxon>
        <taxon>Bacillati</taxon>
        <taxon>Bacillota</taxon>
        <taxon>Erysipelotrichia</taxon>
        <taxon>Erysipelotrichales</taxon>
        <taxon>Erysipelotrichaceae</taxon>
        <taxon>Intestinibaculum</taxon>
    </lineage>
</organism>
<evidence type="ECO:0000256" key="9">
    <source>
        <dbReference type="ARBA" id="ARBA00022984"/>
    </source>
</evidence>
<dbReference type="InterPro" id="IPR050396">
    <property type="entry name" value="Glycosyltr_51/Transpeptidase"/>
</dbReference>
<feature type="transmembrane region" description="Helical" evidence="15">
    <location>
        <begin position="16"/>
        <end position="37"/>
    </location>
</feature>
<comment type="catalytic activity">
    <reaction evidence="12">
        <text>Preferential cleavage: (Ac)2-L-Lys-D-Ala-|-D-Ala. Also transpeptidation of peptidyl-alanyl moieties that are N-acyl substituents of D-alanine.</text>
        <dbReference type="EC" id="3.4.16.4"/>
    </reaction>
</comment>
<dbReference type="OrthoDB" id="9766909at2"/>
<dbReference type="Gene3D" id="1.10.3810.10">
    <property type="entry name" value="Biosynthetic peptidoglycan transglycosylase-like"/>
    <property type="match status" value="1"/>
</dbReference>
<evidence type="ECO:0000256" key="3">
    <source>
        <dbReference type="ARBA" id="ARBA00022645"/>
    </source>
</evidence>
<feature type="compositionally biased region" description="Polar residues" evidence="14">
    <location>
        <begin position="859"/>
        <end position="875"/>
    </location>
</feature>
<reference evidence="18 19" key="1">
    <citation type="submission" date="2018-11" db="EMBL/GenBank/DDBJ databases">
        <title>Novel Erysipelotrichaceae bacterium isolated from small intestine of a swine.</title>
        <authorList>
            <person name="Kim J.S."/>
            <person name="Choe H."/>
            <person name="Lee Y.R."/>
            <person name="Kim K.M."/>
            <person name="Park D.S."/>
        </authorList>
    </citation>
    <scope>NUCLEOTIDE SEQUENCE [LARGE SCALE GENOMIC DNA]</scope>
    <source>
        <strain evidence="18 19">SG0102</strain>
    </source>
</reference>
<protein>
    <submittedName>
        <fullName evidence="18">Penicillin-binding protein 1A/1B</fullName>
    </submittedName>
</protein>
<keyword evidence="5" id="KW-0328">Glycosyltransferase</keyword>
<dbReference type="InterPro" id="IPR012338">
    <property type="entry name" value="Beta-lactam/transpept-like"/>
</dbReference>
<feature type="domain" description="Penicillin-binding protein transpeptidase" evidence="16">
    <location>
        <begin position="332"/>
        <end position="587"/>
    </location>
</feature>
<dbReference type="GO" id="GO:0008658">
    <property type="term" value="F:penicillin binding"/>
    <property type="evidence" value="ECO:0007669"/>
    <property type="project" value="InterPro"/>
</dbReference>
<dbReference type="Pfam" id="PF00912">
    <property type="entry name" value="Transgly"/>
    <property type="match status" value="1"/>
</dbReference>
<comment type="similarity">
    <text evidence="1">In the C-terminal section; belongs to the transpeptidase family.</text>
</comment>
<dbReference type="PANTHER" id="PTHR32282">
    <property type="entry name" value="BINDING PROTEIN TRANSPEPTIDASE, PUTATIVE-RELATED"/>
    <property type="match status" value="1"/>
</dbReference>
<evidence type="ECO:0000256" key="13">
    <source>
        <dbReference type="ARBA" id="ARBA00049902"/>
    </source>
</evidence>
<evidence type="ECO:0000256" key="15">
    <source>
        <dbReference type="SAM" id="Phobius"/>
    </source>
</evidence>
<dbReference type="FunCoup" id="A0A3G9J4N8">
    <property type="interactions" value="24"/>
</dbReference>
<evidence type="ECO:0000259" key="17">
    <source>
        <dbReference type="Pfam" id="PF00912"/>
    </source>
</evidence>
<dbReference type="GO" id="GO:0071555">
    <property type="term" value="P:cell wall organization"/>
    <property type="evidence" value="ECO:0007669"/>
    <property type="project" value="UniProtKB-KW"/>
</dbReference>
<dbReference type="EMBL" id="AP019309">
    <property type="protein sequence ID" value="BBH26040.1"/>
    <property type="molecule type" value="Genomic_DNA"/>
</dbReference>
<feature type="compositionally biased region" description="Acidic residues" evidence="14">
    <location>
        <begin position="878"/>
        <end position="887"/>
    </location>
</feature>
<dbReference type="AlphaFoldDB" id="A0A3G9J4N8"/>
<dbReference type="FunFam" id="1.10.3810.10:FF:000001">
    <property type="entry name" value="Penicillin-binding protein 1A"/>
    <property type="match status" value="1"/>
</dbReference>
<dbReference type="GO" id="GO:0008955">
    <property type="term" value="F:peptidoglycan glycosyltransferase activity"/>
    <property type="evidence" value="ECO:0007669"/>
    <property type="project" value="UniProtKB-EC"/>
</dbReference>
<dbReference type="InterPro" id="IPR001264">
    <property type="entry name" value="Glyco_trans_51"/>
</dbReference>
<comment type="similarity">
    <text evidence="2">In the N-terminal section; belongs to the glycosyltransferase 51 family.</text>
</comment>
<dbReference type="GO" id="GO:0009002">
    <property type="term" value="F:serine-type D-Ala-D-Ala carboxypeptidase activity"/>
    <property type="evidence" value="ECO:0007669"/>
    <property type="project" value="UniProtKB-EC"/>
</dbReference>
<dbReference type="InterPro" id="IPR023346">
    <property type="entry name" value="Lysozyme-like_dom_sf"/>
</dbReference>
<feature type="compositionally biased region" description="Acidic residues" evidence="14">
    <location>
        <begin position="897"/>
        <end position="907"/>
    </location>
</feature>
<keyword evidence="4" id="KW-0645">Protease</keyword>
<keyword evidence="6" id="KW-0808">Transferase</keyword>
<keyword evidence="9" id="KW-0573">Peptidoglycan synthesis</keyword>
<dbReference type="Pfam" id="PF00905">
    <property type="entry name" value="Transpeptidase"/>
    <property type="match status" value="1"/>
</dbReference>
<sequence>MKTKNPKLNSEIRRKVLISIIIAGCVIIASAGVYFGVTVYSQIKDFDINNLTTTTTSKQVDENGKSYYTYGSNQGKYTSYNALPEVFVDALVSAEDSRFFIHNGFDMPRIVKAMLSNLKAGGIAAGGSTITQQLIKKTYYPNEEKTIQRKLGEIILAIQASQQTTKQKVLELYVNKIYFGRSTNTVGIYAASKYYFNKTPSQLTLPEAALLAGAVNSPVYYDAFNNLTKAQNRRNIILGLMYQHGYITKSEYETAKATKVANYLNSKPLTQSKKYASYVDRVSREVKQLTGYDPNKTNMTIYTYLDTELQQSLDNIAAGKTYTFPDRFMQMGGVVQEAKTGRIIGLMSARDFKAGNYSYAFSDRHQPGSSIKPVLDYATAFEYLYWSTGHIADDTRYSSGGWTPKNWDRQYHGRVTLYEALGKSWNAAALHTLADVYKKVGKTKLVNWLKNLGYNMSDESFSLAYGIGGWSHGTTPLQMAAAYAAISNGGVYIQPHTIKKVVINTTGETINVDQELRNDSRQAMSKATAFMLRNIMTTYVKQYSDYSDFDIGDEIGAKTGTSNHDGSIAGIPANKSKDNWLCAYSPDYAWSFWDGYSYNDQVNHKMYISGTNQAKIVAAKVAKILNTRKMKNSYETPNTVVQAKMIRGVYPYQSPTSSTPESSITTAWFVKGHTPSGSDTSSTTTSTDTLNALSSFNASVTSDNKIRVIFAAYDPSSDVASGNVVYRVQVFKGSTSVYSQSLTTSSATLNFTPEANTTYRVIGYYSLASGAKTSNRISRSVTTNNKTTQDATYTVSSAGSRITNGATINGSTIYVNTSGDAASRLTISCGGTTRTVNAGSGASFSVEAGRSYTVTVTQTNSDGTTKSLDSFSFSVAASDEDNNDNEDTANTNQDNQDNTDETEEVTE</sequence>
<dbReference type="Proteomes" id="UP000268059">
    <property type="component" value="Chromosome"/>
</dbReference>
<keyword evidence="15" id="KW-1133">Transmembrane helix</keyword>